<proteinExistence type="predicted"/>
<name>A0A2P5CSD9_PARAD</name>
<dbReference type="EMBL" id="JXTB01000099">
    <property type="protein sequence ID" value="PON63974.1"/>
    <property type="molecule type" value="Genomic_DNA"/>
</dbReference>
<keyword evidence="3" id="KW-1185">Reference proteome</keyword>
<dbReference type="AlphaFoldDB" id="A0A2P5CSD9"/>
<evidence type="ECO:0000313" key="3">
    <source>
        <dbReference type="Proteomes" id="UP000237105"/>
    </source>
</evidence>
<reference evidence="3" key="1">
    <citation type="submission" date="2016-06" db="EMBL/GenBank/DDBJ databases">
        <title>Parallel loss of symbiosis genes in relatives of nitrogen-fixing non-legume Parasponia.</title>
        <authorList>
            <person name="Van Velzen R."/>
            <person name="Holmer R."/>
            <person name="Bu F."/>
            <person name="Rutten L."/>
            <person name="Van Zeijl A."/>
            <person name="Liu W."/>
            <person name="Santuari L."/>
            <person name="Cao Q."/>
            <person name="Sharma T."/>
            <person name="Shen D."/>
            <person name="Roswanjaya Y."/>
            <person name="Wardhani T."/>
            <person name="Kalhor M.S."/>
            <person name="Jansen J."/>
            <person name="Van den Hoogen J."/>
            <person name="Gungor B."/>
            <person name="Hartog M."/>
            <person name="Hontelez J."/>
            <person name="Verver J."/>
            <person name="Yang W.-C."/>
            <person name="Schijlen E."/>
            <person name="Repin R."/>
            <person name="Schilthuizen M."/>
            <person name="Schranz E."/>
            <person name="Heidstra R."/>
            <person name="Miyata K."/>
            <person name="Fedorova E."/>
            <person name="Kohlen W."/>
            <person name="Bisseling T."/>
            <person name="Smit S."/>
            <person name="Geurts R."/>
        </authorList>
    </citation>
    <scope>NUCLEOTIDE SEQUENCE [LARGE SCALE GENOMIC DNA]</scope>
    <source>
        <strain evidence="3">cv. WU1-14</strain>
    </source>
</reference>
<keyword evidence="1" id="KW-0175">Coiled coil</keyword>
<gene>
    <name evidence="2" type="ORF">PanWU01x14_127410</name>
</gene>
<evidence type="ECO:0000313" key="2">
    <source>
        <dbReference type="EMBL" id="PON63974.1"/>
    </source>
</evidence>
<accession>A0A2P5CSD9</accession>
<feature type="non-terminal residue" evidence="2">
    <location>
        <position position="1"/>
    </location>
</feature>
<evidence type="ECO:0000256" key="1">
    <source>
        <dbReference type="SAM" id="Coils"/>
    </source>
</evidence>
<organism evidence="2 3">
    <name type="scientific">Parasponia andersonii</name>
    <name type="common">Sponia andersonii</name>
    <dbReference type="NCBI Taxonomy" id="3476"/>
    <lineage>
        <taxon>Eukaryota</taxon>
        <taxon>Viridiplantae</taxon>
        <taxon>Streptophyta</taxon>
        <taxon>Embryophyta</taxon>
        <taxon>Tracheophyta</taxon>
        <taxon>Spermatophyta</taxon>
        <taxon>Magnoliopsida</taxon>
        <taxon>eudicotyledons</taxon>
        <taxon>Gunneridae</taxon>
        <taxon>Pentapetalae</taxon>
        <taxon>rosids</taxon>
        <taxon>fabids</taxon>
        <taxon>Rosales</taxon>
        <taxon>Cannabaceae</taxon>
        <taxon>Parasponia</taxon>
    </lineage>
</organism>
<comment type="caution">
    <text evidence="2">The sequence shown here is derived from an EMBL/GenBank/DDBJ whole genome shotgun (WGS) entry which is preliminary data.</text>
</comment>
<dbReference type="Proteomes" id="UP000237105">
    <property type="component" value="Unassembled WGS sequence"/>
</dbReference>
<sequence length="84" mass="9592">RIITIEKHLEELNGIEFKIIDVTSARDGFDDARLQQKIEVLEKNVEHMLNRINNLKWREGSPSPSSLPLGGEHVKNLEMSVSNL</sequence>
<protein>
    <submittedName>
        <fullName evidence="2">Uncharacterized protein</fullName>
    </submittedName>
</protein>
<feature type="coiled-coil region" evidence="1">
    <location>
        <begin position="31"/>
        <end position="58"/>
    </location>
</feature>